<evidence type="ECO:0000313" key="7">
    <source>
        <dbReference type="EMBL" id="ORZ21986.1"/>
    </source>
</evidence>
<feature type="region of interest" description="Disordered" evidence="5">
    <location>
        <begin position="186"/>
        <end position="243"/>
    </location>
</feature>
<accession>A0A1X2IT60</accession>
<dbReference type="InterPro" id="IPR036534">
    <property type="entry name" value="GAR_dom_sf"/>
</dbReference>
<dbReference type="STRING" id="90262.A0A1X2IT60"/>
<feature type="compositionally biased region" description="Polar residues" evidence="5">
    <location>
        <begin position="2758"/>
        <end position="2768"/>
    </location>
</feature>
<feature type="compositionally biased region" description="Basic and acidic residues" evidence="5">
    <location>
        <begin position="209"/>
        <end position="218"/>
    </location>
</feature>
<organism evidence="7 8">
    <name type="scientific">Absidia repens</name>
    <dbReference type="NCBI Taxonomy" id="90262"/>
    <lineage>
        <taxon>Eukaryota</taxon>
        <taxon>Fungi</taxon>
        <taxon>Fungi incertae sedis</taxon>
        <taxon>Mucoromycota</taxon>
        <taxon>Mucoromycotina</taxon>
        <taxon>Mucoromycetes</taxon>
        <taxon>Mucorales</taxon>
        <taxon>Cunninghamellaceae</taxon>
        <taxon>Absidia</taxon>
    </lineage>
</organism>
<keyword evidence="2" id="KW-0963">Cytoplasm</keyword>
<feature type="region of interest" description="Disordered" evidence="5">
    <location>
        <begin position="2693"/>
        <end position="2841"/>
    </location>
</feature>
<feature type="domain" description="GAR" evidence="6">
    <location>
        <begin position="2844"/>
        <end position="2918"/>
    </location>
</feature>
<dbReference type="GO" id="GO:0005856">
    <property type="term" value="C:cytoskeleton"/>
    <property type="evidence" value="ECO:0007669"/>
    <property type="project" value="UniProtKB-SubCell"/>
</dbReference>
<comment type="caution">
    <text evidence="7">The sequence shown here is derived from an EMBL/GenBank/DDBJ whole genome shotgun (WGS) entry which is preliminary data.</text>
</comment>
<keyword evidence="3" id="KW-0206">Cytoskeleton</keyword>
<dbReference type="Pfam" id="PF00307">
    <property type="entry name" value="CH"/>
    <property type="match status" value="1"/>
</dbReference>
<feature type="region of interest" description="Disordered" evidence="5">
    <location>
        <begin position="2979"/>
        <end position="3007"/>
    </location>
</feature>
<feature type="compositionally biased region" description="Polar residues" evidence="5">
    <location>
        <begin position="188"/>
        <end position="206"/>
    </location>
</feature>
<keyword evidence="8" id="KW-1185">Reference proteome</keyword>
<dbReference type="InterPro" id="IPR036872">
    <property type="entry name" value="CH_dom_sf"/>
</dbReference>
<dbReference type="Gene3D" id="1.10.418.10">
    <property type="entry name" value="Calponin-like domain"/>
    <property type="match status" value="1"/>
</dbReference>
<reference evidence="7 8" key="1">
    <citation type="submission" date="2016-07" db="EMBL/GenBank/DDBJ databases">
        <title>Pervasive Adenine N6-methylation of Active Genes in Fungi.</title>
        <authorList>
            <consortium name="DOE Joint Genome Institute"/>
            <person name="Mondo S.J."/>
            <person name="Dannebaum R.O."/>
            <person name="Kuo R.C."/>
            <person name="Labutti K."/>
            <person name="Haridas S."/>
            <person name="Kuo A."/>
            <person name="Salamov A."/>
            <person name="Ahrendt S.R."/>
            <person name="Lipzen A."/>
            <person name="Sullivan W."/>
            <person name="Andreopoulos W.B."/>
            <person name="Clum A."/>
            <person name="Lindquist E."/>
            <person name="Daum C."/>
            <person name="Ramamoorthy G.K."/>
            <person name="Gryganskyi A."/>
            <person name="Culley D."/>
            <person name="Magnuson J.K."/>
            <person name="James T.Y."/>
            <person name="O'Malley M.A."/>
            <person name="Stajich J.E."/>
            <person name="Spatafora J.W."/>
            <person name="Visel A."/>
            <person name="Grigoriev I.V."/>
        </authorList>
    </citation>
    <scope>NUCLEOTIDE SEQUENCE [LARGE SCALE GENOMIC DNA]</scope>
    <source>
        <strain evidence="7 8">NRRL 1336</strain>
    </source>
</reference>
<feature type="compositionally biased region" description="Polar residues" evidence="5">
    <location>
        <begin position="2981"/>
        <end position="3002"/>
    </location>
</feature>
<proteinExistence type="predicted"/>
<evidence type="ECO:0000313" key="8">
    <source>
        <dbReference type="Proteomes" id="UP000193560"/>
    </source>
</evidence>
<evidence type="ECO:0000256" key="5">
    <source>
        <dbReference type="SAM" id="MobiDB-lite"/>
    </source>
</evidence>
<feature type="compositionally biased region" description="Low complexity" evidence="5">
    <location>
        <begin position="2741"/>
        <end position="2752"/>
    </location>
</feature>
<dbReference type="EMBL" id="MCGE01000004">
    <property type="protein sequence ID" value="ORZ21986.1"/>
    <property type="molecule type" value="Genomic_DNA"/>
</dbReference>
<feature type="compositionally biased region" description="Low complexity" evidence="5">
    <location>
        <begin position="2802"/>
        <end position="2816"/>
    </location>
</feature>
<name>A0A1X2IT60_9FUNG</name>
<evidence type="ECO:0000256" key="1">
    <source>
        <dbReference type="ARBA" id="ARBA00004245"/>
    </source>
</evidence>
<dbReference type="SUPFAM" id="SSF143575">
    <property type="entry name" value="GAS2 domain-like"/>
    <property type="match status" value="1"/>
</dbReference>
<feature type="compositionally biased region" description="Basic residues" evidence="5">
    <location>
        <begin position="2824"/>
        <end position="2838"/>
    </location>
</feature>
<dbReference type="InterPro" id="IPR001715">
    <property type="entry name" value="CH_dom"/>
</dbReference>
<dbReference type="InterPro" id="IPR003108">
    <property type="entry name" value="GAR_dom"/>
</dbReference>
<gene>
    <name evidence="7" type="ORF">BCR42DRAFT_405272</name>
</gene>
<dbReference type="GO" id="GO:0008017">
    <property type="term" value="F:microtubule binding"/>
    <property type="evidence" value="ECO:0007669"/>
    <property type="project" value="InterPro"/>
</dbReference>
<evidence type="ECO:0000256" key="3">
    <source>
        <dbReference type="ARBA" id="ARBA00023212"/>
    </source>
</evidence>
<protein>
    <recommendedName>
        <fullName evidence="6">GAR domain-containing protein</fullName>
    </recommendedName>
</protein>
<dbReference type="SMART" id="SM00243">
    <property type="entry name" value="GAS2"/>
    <property type="match status" value="1"/>
</dbReference>
<dbReference type="OrthoDB" id="2359410at2759"/>
<dbReference type="Gene3D" id="3.30.920.20">
    <property type="entry name" value="Gas2-like domain"/>
    <property type="match status" value="1"/>
</dbReference>
<keyword evidence="4" id="KW-0175">Coiled coil</keyword>
<comment type="subcellular location">
    <subcellularLocation>
        <location evidence="1">Cytoplasm</location>
        <location evidence="1">Cytoskeleton</location>
    </subcellularLocation>
</comment>
<sequence length="3055" mass="346149">MLDDDTSSSEIDTSLRQYDITLSTTTLSLSVDITYVLPWVNAELEENYIKHDTIPTVQNLETDWQDGRAFLCLAHRFYPTSIPRATFHSLLDQGDGPNSANTFESRSSLAFSVFEKELALTPPTLTIPPTPFPLYIAKIRHALLPINSPIAIDADGNADDDIWTQRTEAVLSTIQTIRQQLHELDFRPSSQDDSMENNNTPSTPSAPDNDMKLSKDQPIEVSSNENENETDKNTTGLTGASSWEDDLGEIEQGLVDLHRILGEYHTWADDNIDGDAADGAVPAQTEKRKRLALIQSVDNANQSLQEYLEHGQQVLAVFRKRTLFTQATAPIRLDLDWVQAEMLKTTTTDTGIKELEARVQNAGTLLKQLMQQYSENQQQLDNIAATDIQPTLNNSNNNNSSSLTDQQQYLYGVEVDALEKKYKLVKSWVEDVRVWFMEAQRIRKWIGERIDLLENSDVPDGVLSQNLTVNADHVEDLNTSHETLEKEIETFDMEDMSRLRTHVKDLTVVGTKEKDLSPADTTTIEITFTTLTKLDRLMHLLNRRSYDLQVLTLRVFWENEFAKTVAWVQTLAEELDVFITSQARWRDDDYPYGDSNEMKITMAAILSRSPTLKSAVIDKLLEFETDISTFDQGQFTTTVNLYQELDDTSKIELPSILESRQVGVEESFEVLVHRTTFARHVVEQYLTMVDFMDTSGNLLYCYGDDLYEKLLQQTDKVYSLFLNQQNVYDENDGFPNGAIGVIDYGVLEDRPLVDENAYFQEHAVLLITDTASLIPYTEATHPLDQQENGAGNRRVHSAVKSRSSELILFGETLECNLSRYQKAIRWHAQLNDVYADLQRMQNMINNDISSAFDLSDKLTSTFGDQVSELPDTLIYDKGIPSNWNIELQHHVDKISTYETGLGDVDDHIQGLLDFYEQPPTAASDISAIPAAVADTVKYLETGAELASSQLQRLASTLDQWKSGLSMVKDRQFWESQYLLTTEWMMTHNQKCQHIQTESVWTPPEVSTMQQKNQNEKLWNTALVLEHEWNTFKSQSLSSLASAFEKLAGNRGSLTSDSEVKATWVAQRQRQNSVMSRAEEIGNILVLAKTLLDQRKAITQFLAGAETIRTQGTHQLKHLKEIVSKHDVGGMITPNDNKQFTTADAYNKTMADLWRQWQSFENCMATVPTGGNQDGLDLDRQCGVLKTYASEQHHMLLVLGDSLRDWENTAKETKELRHDIKIWCQKMPSLEARIDDLLKTLVLERETLRKRLAMDCTALNDSGTSDDDDVIVVVKGANQRVKDMDHLLQQWMDHDFDSLHADGRTLNARSKQQMEKLLDLTHDEKGDWILDTVTEVERAGAQLDKLRSHAAAVIKPEMSFVLKLVKTSDERTSWESVYADMSLILKQLVVRLEDVKCDKQKWLKDNNCNYSMATLHDLLEMLEAIDLELKDVVNSDDGNGLLHVENRAYTSMVSSYHDLMTGTIDHQSVELSSDIEMKHRRSQQSILYIENMVKQLSENIKWLETGATWLHVAAYQYGVWEALMSDLDYFIGHDAKWSIETDMKSNLETDTCNDTPSHLSPNSTLLELQRRLDDLTDNISTALDELSAWKSSPCTDIMDGPDEWGVWKQKASQLKTCQSDANDYWVYASNLVAQKGKLQAWSKSVNQAELLGEQAKAVMLLDHDNGVGVADEPLELLATFDENLALVLDGAQSINYPSQPHLLTWKNSGSVNQENGGDGDNDLIIRQYIQSRHEYFNNLSIFLNGILTANERSRRLKALVQGYMTKASESLQWINNTDNKLRQLAPDDSDAGCEALKSKLGMVNELQLSTDEYTDTHYLVLKESANHCIMAIQTDSENSEQVTKSSNNSMIQLERVSALQQQVENEWQQLSHSIRQVNFELTKHIQQAERIYRCNKVLEKCKIINDELDHANVDILQDDQLDQWRHCISVIKTADLDHLRKLFAAEDIGNLDMVAQSTLDKATMSCQQLGHRLQLISDGVEFQRRKTALSNLTVLLLGFTASTKSKLIELHSTLGALPVELVKKLDDDFYSHFKSCLDFIIGDIGSHEVTYRQECELFLSICDDSEDDMGVLEVIEEQHQQLEIGWTDLQLEATRLENCYTLIAERRSIFDVLYQVSFLLDNADILLCGTDEIDVDAVQRDIGQAKELLGQTSQQNQEIGCSVTPSTDENDVYTAMDAIYQQRYAMLLGRIEAVEKQVACHQKQQQLQKLHHQYRDRTDEIKASAQVELTALESLRLQNNNLHDTAVFDPLSGTQQYQQWAKQVESSEQNLQSLTQDTTSLVATAASTTGLEKGDVSEIEARCQLPLAKLKEEINCEKSLLELARRILGLGKSANNITSWLTHFENAVDGISIDDSMTAKSLDEKSDQSLEDKIKGLEAKLHGFEPIMTSLDKMNSAIQEISQLDVNENAMETQWKQSARNRFDMVNAQWVGCWNGLETVKQRASKAKQARKVRLKIESTAIFLSDVRDQVKQLQQKTSLRDLEDLSAESANQDQDQQPQIDIFKALPRNRDISSAEEKLAIIKRRLMVHGRTQRTEVDQMIEQYNENQQVNTVEGDRLMEQQKEIDATWTSIVETIDSTKSSISNKKTMGKYLSMVDDIDLLLDSMDEVLLKADPLYHATLNDSKPSKAELQAKLIELNARYNYYSINIQQNLQRSDKAWTELTTENDDTDRRRPILENYRAGQQARWKSIVDQQVPSRQVDLKKAMERPLGTPERKTRTRKTSLPTSRAAGTLTPPPRFSSPTLSSSSRPTKAALATSPSFSSTALRSSPALHDGQRRLRTVSSTSMLNNNRRSPIRQQGSSSTSTASSMKAMDSGSSTSLGNKKRAATPTTTRKKPNSYIAQAGNDLDMEIGRIINETPYRIKVKMVPGEVGRYLFGDVNPKLVYCRVLKSKMVMVRVGGGWTELSQFLRDHALLEGELIIPKKQSQTMVNTPIQEGYLETTTSLQRQRQQLLQQHLEQIQEQHKQYSVSSTTTVSSSNLYLPSKSPTPTMMKSRSTPPNKNDLVHQKGYKDGDKFFALDRHGNQLEVKMTRFRQQGALPISTTNRRRKLVKP</sequence>
<evidence type="ECO:0000256" key="4">
    <source>
        <dbReference type="SAM" id="Coils"/>
    </source>
</evidence>
<feature type="coiled-coil region" evidence="4">
    <location>
        <begin position="352"/>
        <end position="386"/>
    </location>
</feature>
<dbReference type="Proteomes" id="UP000193560">
    <property type="component" value="Unassembled WGS sequence"/>
</dbReference>
<evidence type="ECO:0000256" key="2">
    <source>
        <dbReference type="ARBA" id="ARBA00022490"/>
    </source>
</evidence>
<feature type="compositionally biased region" description="Polar residues" evidence="5">
    <location>
        <begin position="2782"/>
        <end position="2801"/>
    </location>
</feature>
<dbReference type="SUPFAM" id="SSF47576">
    <property type="entry name" value="Calponin-homology domain, CH-domain"/>
    <property type="match status" value="1"/>
</dbReference>
<dbReference type="Pfam" id="PF02187">
    <property type="entry name" value="GAS2"/>
    <property type="match status" value="1"/>
</dbReference>
<evidence type="ECO:0000259" key="6">
    <source>
        <dbReference type="PROSITE" id="PS51460"/>
    </source>
</evidence>
<dbReference type="PROSITE" id="PS51460">
    <property type="entry name" value="GAR"/>
    <property type="match status" value="1"/>
</dbReference>